<feature type="domain" description="FAD/NAD(P)-binding" evidence="8">
    <location>
        <begin position="4"/>
        <end position="300"/>
    </location>
</feature>
<keyword evidence="4" id="KW-0520">NAD</keyword>
<comment type="cofactor">
    <cofactor evidence="4">
        <name>FAD</name>
        <dbReference type="ChEBI" id="CHEBI:57692"/>
    </cofactor>
    <text evidence="4">Binds 1 FAD per subunit.</text>
</comment>
<name>A0A852TU46_9ACTN</name>
<feature type="binding site" evidence="4">
    <location>
        <position position="49"/>
    </location>
    <ligand>
        <name>FAD</name>
        <dbReference type="ChEBI" id="CHEBI:57692"/>
    </ligand>
</feature>
<feature type="binding site" evidence="4">
    <location>
        <position position="180"/>
    </location>
    <ligand>
        <name>NAD(+)</name>
        <dbReference type="ChEBI" id="CHEBI:57540"/>
    </ligand>
</feature>
<dbReference type="PRINTS" id="PR00411">
    <property type="entry name" value="PNDRDTASEI"/>
</dbReference>
<gene>
    <name evidence="9" type="ORF">HDA32_000580</name>
</gene>
<dbReference type="Pfam" id="PF07992">
    <property type="entry name" value="Pyr_redox_2"/>
    <property type="match status" value="1"/>
</dbReference>
<evidence type="ECO:0000259" key="7">
    <source>
        <dbReference type="Pfam" id="PF02852"/>
    </source>
</evidence>
<protein>
    <submittedName>
        <fullName evidence="9">Pyruvate/2-oxoglutarate dehydrogenase complex dihydrolipoamide dehydrogenase (E3) component</fullName>
    </submittedName>
</protein>
<comment type="caution">
    <text evidence="9">The sequence shown here is derived from an EMBL/GenBank/DDBJ whole genome shotgun (WGS) entry which is preliminary data.</text>
</comment>
<keyword evidence="3 4" id="KW-0274">FAD</keyword>
<dbReference type="RefSeq" id="WP_218882304.1">
    <property type="nucleotide sequence ID" value="NZ_BAAAYY010000007.1"/>
</dbReference>
<comment type="similarity">
    <text evidence="1">Belongs to the class-I pyridine nucleotide-disulfide oxidoreductase family.</text>
</comment>
<evidence type="ECO:0000259" key="8">
    <source>
        <dbReference type="Pfam" id="PF07992"/>
    </source>
</evidence>
<dbReference type="SUPFAM" id="SSF55424">
    <property type="entry name" value="FAD/NAD-linked reductases, dimerisation (C-terminal) domain"/>
    <property type="match status" value="1"/>
</dbReference>
<proteinExistence type="inferred from homology"/>
<dbReference type="GO" id="GO:0050660">
    <property type="term" value="F:flavin adenine dinucleotide binding"/>
    <property type="evidence" value="ECO:0007669"/>
    <property type="project" value="TreeGrafter"/>
</dbReference>
<dbReference type="Proteomes" id="UP000589036">
    <property type="component" value="Unassembled WGS sequence"/>
</dbReference>
<dbReference type="InterPro" id="IPR016156">
    <property type="entry name" value="FAD/NAD-linked_Rdtase_dimer_sf"/>
</dbReference>
<keyword evidence="9" id="KW-0670">Pyruvate</keyword>
<dbReference type="GO" id="GO:0003955">
    <property type="term" value="F:NAD(P)H dehydrogenase (quinone) activity"/>
    <property type="evidence" value="ECO:0007669"/>
    <property type="project" value="TreeGrafter"/>
</dbReference>
<feature type="region of interest" description="Disordered" evidence="6">
    <location>
        <begin position="420"/>
        <end position="440"/>
    </location>
</feature>
<dbReference type="PRINTS" id="PR00368">
    <property type="entry name" value="FADPNR"/>
</dbReference>
<dbReference type="Pfam" id="PF02852">
    <property type="entry name" value="Pyr_redox_dim"/>
    <property type="match status" value="1"/>
</dbReference>
<dbReference type="InterPro" id="IPR036188">
    <property type="entry name" value="FAD/NAD-bd_sf"/>
</dbReference>
<feature type="binding site" evidence="4">
    <location>
        <begin position="157"/>
        <end position="164"/>
    </location>
    <ligand>
        <name>NAD(+)</name>
        <dbReference type="ChEBI" id="CHEBI:57540"/>
    </ligand>
</feature>
<evidence type="ECO:0000256" key="4">
    <source>
        <dbReference type="PIRSR" id="PIRSR000350-3"/>
    </source>
</evidence>
<accession>A0A852TU46</accession>
<evidence type="ECO:0000313" key="9">
    <source>
        <dbReference type="EMBL" id="NYE45460.1"/>
    </source>
</evidence>
<dbReference type="InterPro" id="IPR023753">
    <property type="entry name" value="FAD/NAD-binding_dom"/>
</dbReference>
<dbReference type="Gene3D" id="3.30.390.30">
    <property type="match status" value="1"/>
</dbReference>
<dbReference type="PANTHER" id="PTHR43014:SF2">
    <property type="entry name" value="MERCURIC REDUCTASE"/>
    <property type="match status" value="1"/>
</dbReference>
<dbReference type="EMBL" id="JACCCC010000001">
    <property type="protein sequence ID" value="NYE45460.1"/>
    <property type="molecule type" value="Genomic_DNA"/>
</dbReference>
<dbReference type="InterPro" id="IPR004099">
    <property type="entry name" value="Pyr_nucl-diS_OxRdtase_dimer"/>
</dbReference>
<feature type="domain" description="Pyridine nucleotide-disulphide oxidoreductase dimerisation" evidence="7">
    <location>
        <begin position="321"/>
        <end position="402"/>
    </location>
</feature>
<evidence type="ECO:0000256" key="1">
    <source>
        <dbReference type="ARBA" id="ARBA00007532"/>
    </source>
</evidence>
<dbReference type="AlphaFoldDB" id="A0A852TU46"/>
<evidence type="ECO:0000256" key="5">
    <source>
        <dbReference type="PIRSR" id="PIRSR000350-4"/>
    </source>
</evidence>
<keyword evidence="10" id="KW-1185">Reference proteome</keyword>
<feature type="binding site" evidence="4">
    <location>
        <position position="244"/>
    </location>
    <ligand>
        <name>NAD(+)</name>
        <dbReference type="ChEBI" id="CHEBI:57540"/>
    </ligand>
</feature>
<dbReference type="Gene3D" id="3.50.50.60">
    <property type="entry name" value="FAD/NAD(P)-binding domain"/>
    <property type="match status" value="2"/>
</dbReference>
<evidence type="ECO:0000256" key="3">
    <source>
        <dbReference type="ARBA" id="ARBA00022827"/>
    </source>
</evidence>
<keyword evidence="2" id="KW-0285">Flavoprotein</keyword>
<dbReference type="SUPFAM" id="SSF51905">
    <property type="entry name" value="FAD/NAD(P)-binding domain"/>
    <property type="match status" value="1"/>
</dbReference>
<dbReference type="InterPro" id="IPR001100">
    <property type="entry name" value="Pyr_nuc-diS_OxRdtase"/>
</dbReference>
<evidence type="ECO:0000313" key="10">
    <source>
        <dbReference type="Proteomes" id="UP000589036"/>
    </source>
</evidence>
<organism evidence="9 10">
    <name type="scientific">Spinactinospora alkalitolerans</name>
    <dbReference type="NCBI Taxonomy" id="687207"/>
    <lineage>
        <taxon>Bacteria</taxon>
        <taxon>Bacillati</taxon>
        <taxon>Actinomycetota</taxon>
        <taxon>Actinomycetes</taxon>
        <taxon>Streptosporangiales</taxon>
        <taxon>Nocardiopsidaceae</taxon>
        <taxon>Spinactinospora</taxon>
    </lineage>
</organism>
<dbReference type="PANTHER" id="PTHR43014">
    <property type="entry name" value="MERCURIC REDUCTASE"/>
    <property type="match status" value="1"/>
</dbReference>
<sequence>MNHDLLVIGGGAAGLAAARTAVARGARPLLVTDGPPGGDCTFTGCVPSKTLIEAAGRGTDFGTAMRRVRDAVSRIAATEDEAALSAEGIEVLRGRAVFTSPREAEVDGRIVPADRVVVAAGSEPLIPRIRGLDDLDHLTNDTVFELDAAPRSLSILGGGPIGCELAQAFARFGTDVTVIEARDRLLPSEDPEASQVITERFKAEGITVRTGAAATRARPVNGRARLEFDGGEPVVADRVLVAVGRNPATAGLGLRAAGVAVDERGAIRTSDRMATTAPRVYAAGDVTGRPAFTHAAHLMGRIAAGNALRRGRRARFDESAVPRVTFTDPEVAQIVPTEAEAARNHPGARAAHLPMSEVDRAITAGRTDGFVKIISDRRPWLGNLGGGRVLGATIVGERAGELSTRSRWPCGPVCSPAVWRRRRTPTPPTRSRCSRPPRSS</sequence>
<feature type="disulfide bond" description="Redox-active" evidence="5">
    <location>
        <begin position="40"/>
        <end position="45"/>
    </location>
</feature>
<evidence type="ECO:0000256" key="6">
    <source>
        <dbReference type="SAM" id="MobiDB-lite"/>
    </source>
</evidence>
<evidence type="ECO:0000256" key="2">
    <source>
        <dbReference type="ARBA" id="ARBA00022630"/>
    </source>
</evidence>
<reference evidence="9 10" key="1">
    <citation type="submission" date="2020-07" db="EMBL/GenBank/DDBJ databases">
        <title>Sequencing the genomes of 1000 actinobacteria strains.</title>
        <authorList>
            <person name="Klenk H.-P."/>
        </authorList>
    </citation>
    <scope>NUCLEOTIDE SEQUENCE [LARGE SCALE GENOMIC DNA]</scope>
    <source>
        <strain evidence="9 10">CXB654</strain>
    </source>
</reference>
<feature type="compositionally biased region" description="Low complexity" evidence="6">
    <location>
        <begin position="429"/>
        <end position="440"/>
    </location>
</feature>
<dbReference type="PIRSF" id="PIRSF000350">
    <property type="entry name" value="Mercury_reductase_MerA"/>
    <property type="match status" value="1"/>
</dbReference>
<keyword evidence="4" id="KW-0547">Nucleotide-binding</keyword>
<feature type="binding site" evidence="4">
    <location>
        <position position="285"/>
    </location>
    <ligand>
        <name>FAD</name>
        <dbReference type="ChEBI" id="CHEBI:57692"/>
    </ligand>
</feature>